<keyword evidence="3" id="KW-0964">Secreted</keyword>
<evidence type="ECO:0000256" key="3">
    <source>
        <dbReference type="ARBA" id="ARBA00022525"/>
    </source>
</evidence>
<evidence type="ECO:0000256" key="9">
    <source>
        <dbReference type="ARBA" id="ARBA00069369"/>
    </source>
</evidence>
<dbReference type="SUPFAM" id="SSF57501">
    <property type="entry name" value="Cystine-knot cytokines"/>
    <property type="match status" value="1"/>
</dbReference>
<feature type="transmembrane region" description="Helical" evidence="11">
    <location>
        <begin position="39"/>
        <end position="59"/>
    </location>
</feature>
<name>A0A6P9ASA7_PANGU</name>
<dbReference type="Pfam" id="PF00019">
    <property type="entry name" value="TGF_beta"/>
    <property type="match status" value="1"/>
</dbReference>
<dbReference type="GO" id="GO:0005576">
    <property type="term" value="C:extracellular region"/>
    <property type="evidence" value="ECO:0007669"/>
    <property type="project" value="UniProtKB-SubCell"/>
</dbReference>
<evidence type="ECO:0000256" key="7">
    <source>
        <dbReference type="ARBA" id="ARBA00055869"/>
    </source>
</evidence>
<evidence type="ECO:0000259" key="12">
    <source>
        <dbReference type="PROSITE" id="PS51362"/>
    </source>
</evidence>
<dbReference type="CTD" id="4902"/>
<evidence type="ECO:0000256" key="8">
    <source>
        <dbReference type="ARBA" id="ARBA00062854"/>
    </source>
</evidence>
<evidence type="ECO:0000313" key="13">
    <source>
        <dbReference type="Proteomes" id="UP001652622"/>
    </source>
</evidence>
<dbReference type="PROSITE" id="PS51362">
    <property type="entry name" value="TGF_BETA_2"/>
    <property type="match status" value="1"/>
</dbReference>
<dbReference type="InParanoid" id="A0A6P9ASA7"/>
<dbReference type="CDD" id="cd19383">
    <property type="entry name" value="TGF_beta_Neurturin"/>
    <property type="match status" value="1"/>
</dbReference>
<feature type="domain" description="TGF-beta family profile" evidence="12">
    <location>
        <begin position="155"/>
        <end position="260"/>
    </location>
</feature>
<comment type="similarity">
    <text evidence="2">Belongs to the TGF-beta family. GDNF subfamily.</text>
</comment>
<evidence type="ECO:0000256" key="10">
    <source>
        <dbReference type="RuleBase" id="RU000354"/>
    </source>
</evidence>
<dbReference type="SMART" id="SM00204">
    <property type="entry name" value="TGFB"/>
    <property type="match status" value="1"/>
</dbReference>
<dbReference type="RefSeq" id="XP_034261403.1">
    <property type="nucleotide sequence ID" value="XM_034405512.2"/>
</dbReference>
<dbReference type="OMA" id="NQARRTK"/>
<dbReference type="OrthoDB" id="9936891at2759"/>
<evidence type="ECO:0000256" key="2">
    <source>
        <dbReference type="ARBA" id="ARBA00009832"/>
    </source>
</evidence>
<dbReference type="KEGG" id="pgut:117657378"/>
<reference evidence="14" key="1">
    <citation type="submission" date="2025-08" db="UniProtKB">
        <authorList>
            <consortium name="RefSeq"/>
        </authorList>
    </citation>
    <scope>IDENTIFICATION</scope>
    <source>
        <tissue evidence="14">Blood</tissue>
    </source>
</reference>
<comment type="subcellular location">
    <subcellularLocation>
        <location evidence="1">Secreted</location>
    </subcellularLocation>
</comment>
<evidence type="ECO:0000256" key="5">
    <source>
        <dbReference type="ARBA" id="ARBA00023030"/>
    </source>
</evidence>
<dbReference type="InterPro" id="IPR029034">
    <property type="entry name" value="Cystine-knot_cytokine"/>
</dbReference>
<dbReference type="Proteomes" id="UP001652622">
    <property type="component" value="Unplaced"/>
</dbReference>
<gene>
    <name evidence="14" type="primary">NRTN</name>
</gene>
<evidence type="ECO:0000256" key="11">
    <source>
        <dbReference type="SAM" id="Phobius"/>
    </source>
</evidence>
<organism evidence="13 14">
    <name type="scientific">Pantherophis guttatus</name>
    <name type="common">Corn snake</name>
    <name type="synonym">Elaphe guttata</name>
    <dbReference type="NCBI Taxonomy" id="94885"/>
    <lineage>
        <taxon>Eukaryota</taxon>
        <taxon>Metazoa</taxon>
        <taxon>Chordata</taxon>
        <taxon>Craniata</taxon>
        <taxon>Vertebrata</taxon>
        <taxon>Euteleostomi</taxon>
        <taxon>Lepidosauria</taxon>
        <taxon>Squamata</taxon>
        <taxon>Bifurcata</taxon>
        <taxon>Unidentata</taxon>
        <taxon>Episquamata</taxon>
        <taxon>Toxicofera</taxon>
        <taxon>Serpentes</taxon>
        <taxon>Colubroidea</taxon>
        <taxon>Colubridae</taxon>
        <taxon>Colubrinae</taxon>
        <taxon>Pantherophis</taxon>
    </lineage>
</organism>
<evidence type="ECO:0000256" key="1">
    <source>
        <dbReference type="ARBA" id="ARBA00004613"/>
    </source>
</evidence>
<comment type="subunit">
    <text evidence="8">Homodimer; disulfide-linked. Interacts with GFRA2 coreceptor and RET: forms a 2:2:2 ternary complex composed of NRTN ligand, GFRA2 and RET receptor. Also forms a 4:4:4 tetrameric complex composed of 4 copies of NRTN ligand, GFRA2 and RET receptor, which prevents endocytosis of RET.</text>
</comment>
<keyword evidence="4" id="KW-0732">Signal</keyword>
<sequence>MKSFDAWITHTVRSPSSPKVPLCASTQISNVLTRSKMKVWKFAAIGTMVFGSMLSILVCRDMLSRSLKSAAFPLSLFSRTDATDASSSPSLAEGSRRFPRELGRRRSLISQYSTLFESYTEGEIHQLISTLIERYSQSMNSGGHELPLFAKAGNRMKRAKARHKPCSLKELEVTISELGLGYNSDETVLFRYCSGTCDSAVRNYDISLKHVRSMRKIRKEKVRARPCCRPLSYDDDVSFLDTGNRYYTVNEVSAKECGCV</sequence>
<proteinExistence type="inferred from homology"/>
<dbReference type="PANTHER" id="PTHR12173:SF3">
    <property type="entry name" value="NEURTURIN"/>
    <property type="match status" value="1"/>
</dbReference>
<keyword evidence="11" id="KW-0812">Transmembrane</keyword>
<evidence type="ECO:0000256" key="6">
    <source>
        <dbReference type="ARBA" id="ARBA00023157"/>
    </source>
</evidence>
<keyword evidence="11" id="KW-1133">Transmembrane helix</keyword>
<dbReference type="Gene3D" id="2.10.90.10">
    <property type="entry name" value="Cystine-knot cytokines"/>
    <property type="match status" value="1"/>
</dbReference>
<protein>
    <recommendedName>
        <fullName evidence="9">Neurturin</fullName>
    </recommendedName>
</protein>
<dbReference type="InterPro" id="IPR001839">
    <property type="entry name" value="TGF-b_C"/>
</dbReference>
<evidence type="ECO:0000313" key="14">
    <source>
        <dbReference type="RefSeq" id="XP_034261403.1"/>
    </source>
</evidence>
<dbReference type="GO" id="GO:0030971">
    <property type="term" value="F:receptor tyrosine kinase binding"/>
    <property type="evidence" value="ECO:0007669"/>
    <property type="project" value="InterPro"/>
</dbReference>
<keyword evidence="13" id="KW-1185">Reference proteome</keyword>
<keyword evidence="6" id="KW-1015">Disulfide bond</keyword>
<keyword evidence="5 10" id="KW-0339">Growth factor</keyword>
<dbReference type="GO" id="GO:0007399">
    <property type="term" value="P:nervous system development"/>
    <property type="evidence" value="ECO:0007669"/>
    <property type="project" value="UniProtKB-ARBA"/>
</dbReference>
<dbReference type="GO" id="GO:0008083">
    <property type="term" value="F:growth factor activity"/>
    <property type="evidence" value="ECO:0007669"/>
    <property type="project" value="UniProtKB-KW"/>
</dbReference>
<dbReference type="AlphaFoldDB" id="A0A6P9ASA7"/>
<dbReference type="FunFam" id="2.10.90.10:FF:000037">
    <property type="entry name" value="neurturin"/>
    <property type="match status" value="1"/>
</dbReference>
<dbReference type="GeneID" id="117657378"/>
<accession>A0A6P9ASA7</accession>
<keyword evidence="11" id="KW-0472">Membrane</keyword>
<comment type="function">
    <text evidence="7">Growth factor that supports the survival of sympathetic neurons in culture. May regulate the development and maintenance of the CNS. Involved in the development of the neural crest. Might control the size of non-neuronal cell population such as haemopoietic cells. Acts by binding to its coreceptor, GFRA2, leading to autophosphorylation and activation of the RET receptor. Heparan sulfate-binding is required for signaling.</text>
</comment>
<evidence type="ECO:0000256" key="4">
    <source>
        <dbReference type="ARBA" id="ARBA00022729"/>
    </source>
</evidence>
<dbReference type="GO" id="GO:0035860">
    <property type="term" value="P:glial cell-derived neurotrophic factor receptor signaling pathway"/>
    <property type="evidence" value="ECO:0007669"/>
    <property type="project" value="UniProtKB-ARBA"/>
</dbReference>
<dbReference type="PANTHER" id="PTHR12173">
    <property type="entry name" value="GDNF SUBFAMILY OF TGF-BETA FAMILY"/>
    <property type="match status" value="1"/>
</dbReference>
<dbReference type="GO" id="GO:0030116">
    <property type="term" value="F:glial cell-derived neurotrophic factor receptor binding"/>
    <property type="evidence" value="ECO:0007669"/>
    <property type="project" value="InterPro"/>
</dbReference>
<dbReference type="InterPro" id="IPR043401">
    <property type="entry name" value="GDNF_fam"/>
</dbReference>